<keyword evidence="4" id="KW-1185">Reference proteome</keyword>
<keyword evidence="1" id="KW-0732">Signal</keyword>
<dbReference type="AlphaFoldDB" id="A0A1H9VA75"/>
<gene>
    <name evidence="3" type="ORF">SAMN04488023_1405</name>
</gene>
<evidence type="ECO:0000256" key="1">
    <source>
        <dbReference type="SAM" id="SignalP"/>
    </source>
</evidence>
<dbReference type="SUPFAM" id="SSF56925">
    <property type="entry name" value="OMPA-like"/>
    <property type="match status" value="1"/>
</dbReference>
<dbReference type="STRING" id="390241.SAMN04488023_1405"/>
<accession>A0A1H9VA75</accession>
<sequence length="196" mass="21029">MKSLTLTIVCVVACFFASAQVLPSFQLGLKAGANFSKFNSENTFSSENRAGFYGGLWARIGAAGLHFQPELYVSGKKTNLVSDATGEVNSVRFTSLDVPLLVGTKFGAVGVGLRINTGPMFSFILDENQSFSQAAGNVFKADFKDQAVAWQFGAGLDIKKLSVDARYELGLSKINKSGYPGTKLNLFTVGLGYRIL</sequence>
<organism evidence="3 4">
    <name type="scientific">Pedobacter rhizosphaerae</name>
    <dbReference type="NCBI Taxonomy" id="390241"/>
    <lineage>
        <taxon>Bacteria</taxon>
        <taxon>Pseudomonadati</taxon>
        <taxon>Bacteroidota</taxon>
        <taxon>Sphingobacteriia</taxon>
        <taxon>Sphingobacteriales</taxon>
        <taxon>Sphingobacteriaceae</taxon>
        <taxon>Pedobacter</taxon>
    </lineage>
</organism>
<dbReference type="OrthoDB" id="753334at2"/>
<dbReference type="EMBL" id="FOGG01000040">
    <property type="protein sequence ID" value="SES18489.1"/>
    <property type="molecule type" value="Genomic_DNA"/>
</dbReference>
<proteinExistence type="predicted"/>
<dbReference type="Pfam" id="PF13568">
    <property type="entry name" value="OMP_b-brl_2"/>
    <property type="match status" value="1"/>
</dbReference>
<feature type="signal peptide" evidence="1">
    <location>
        <begin position="1"/>
        <end position="19"/>
    </location>
</feature>
<reference evidence="3 4" key="1">
    <citation type="submission" date="2016-10" db="EMBL/GenBank/DDBJ databases">
        <authorList>
            <person name="de Groot N.N."/>
        </authorList>
    </citation>
    <scope>NUCLEOTIDE SEQUENCE [LARGE SCALE GENOMIC DNA]</scope>
    <source>
        <strain evidence="3 4">DSM 18610</strain>
    </source>
</reference>
<dbReference type="Proteomes" id="UP000199572">
    <property type="component" value="Unassembled WGS sequence"/>
</dbReference>
<protein>
    <submittedName>
        <fullName evidence="3">Outer membrane protein beta-barrel domain-containing protein</fullName>
    </submittedName>
</protein>
<dbReference type="RefSeq" id="WP_090888451.1">
    <property type="nucleotide sequence ID" value="NZ_FOGG01000040.1"/>
</dbReference>
<dbReference type="InterPro" id="IPR025665">
    <property type="entry name" value="Beta-barrel_OMP_2"/>
</dbReference>
<feature type="domain" description="Outer membrane protein beta-barrel" evidence="2">
    <location>
        <begin position="20"/>
        <end position="174"/>
    </location>
</feature>
<evidence type="ECO:0000313" key="3">
    <source>
        <dbReference type="EMBL" id="SES18489.1"/>
    </source>
</evidence>
<name>A0A1H9VA75_9SPHI</name>
<feature type="chain" id="PRO_5011755364" evidence="1">
    <location>
        <begin position="20"/>
        <end position="196"/>
    </location>
</feature>
<evidence type="ECO:0000313" key="4">
    <source>
        <dbReference type="Proteomes" id="UP000199572"/>
    </source>
</evidence>
<dbReference type="InterPro" id="IPR011250">
    <property type="entry name" value="OMP/PagP_B-barrel"/>
</dbReference>
<evidence type="ECO:0000259" key="2">
    <source>
        <dbReference type="Pfam" id="PF13568"/>
    </source>
</evidence>